<evidence type="ECO:0000313" key="4">
    <source>
        <dbReference type="EMBL" id="KIL45697.1"/>
    </source>
</evidence>
<dbReference type="InterPro" id="IPR057252">
    <property type="entry name" value="CoiA_C"/>
</dbReference>
<protein>
    <recommendedName>
        <fullName evidence="6">Competence protein CoiA</fullName>
    </recommendedName>
</protein>
<proteinExistence type="predicted"/>
<dbReference type="STRING" id="889306.KP78_20460"/>
<dbReference type="PATRIC" id="fig|889306.3.peg.2063"/>
<evidence type="ECO:0000259" key="3">
    <source>
        <dbReference type="Pfam" id="PF25166"/>
    </source>
</evidence>
<dbReference type="InterPro" id="IPR010330">
    <property type="entry name" value="CoiA_nuc"/>
</dbReference>
<feature type="domain" description="Competence protein CoiA-like N-terminal" evidence="2">
    <location>
        <begin position="5"/>
        <end position="50"/>
    </location>
</feature>
<feature type="domain" description="Competence protein CoiA nuclease-like" evidence="1">
    <location>
        <begin position="55"/>
        <end position="206"/>
    </location>
</feature>
<dbReference type="Pfam" id="PF25164">
    <property type="entry name" value="CoiA_N"/>
    <property type="match status" value="1"/>
</dbReference>
<accession>A0A0C2V9R3</accession>
<dbReference type="InterPro" id="IPR057253">
    <property type="entry name" value="CoiA-like_N"/>
</dbReference>
<keyword evidence="5" id="KW-1185">Reference proteome</keyword>
<dbReference type="InterPro" id="IPR021176">
    <property type="entry name" value="Competence-induced_CoiA"/>
</dbReference>
<sequence length="397" mass="46780">MDGRFSKDELLAAKKMGAFYCPQCQGSVILKVGNVKIPHFAHRSSSNCHSFSEAESALHLEAKLQLYHWFKKQNFICEIEKTYFGISQRSDIGVLVNSMEYAVEFQRSSISIEKWMARTEGYEKKGIIPLWLLSHDRISSHTLNHITLTSFHQLFIRFSPYTNQFYLISYDVNSKQFYVFEHLKPITKNQFSCIRHYYRLQSIKFPYFPLHQKTQKPVFLEKHLVQLERWRSARYYSAKGLQDSFLSGLYEAGEPLLLLPAWVGLPLQSSMYLREFAAEWQGYIYLVVRKASRLNRSIHIEEAVGEIALRLRRQELRIRLTGASKGIDIANTIVRDYFILLEKIGVVKKIREEEYRLQQLPVFSPPDHIDQKKEKDRLFWDYAKLIVLNYESLRLQE</sequence>
<evidence type="ECO:0008006" key="6">
    <source>
        <dbReference type="Google" id="ProtNLM"/>
    </source>
</evidence>
<dbReference type="Proteomes" id="UP000031938">
    <property type="component" value="Unassembled WGS sequence"/>
</dbReference>
<reference evidence="4 5" key="1">
    <citation type="submission" date="2015-01" db="EMBL/GenBank/DDBJ databases">
        <title>Genome sequencing of Jeotgalibacillus soli.</title>
        <authorList>
            <person name="Goh K.M."/>
            <person name="Chan K.-G."/>
            <person name="Yaakop A.S."/>
            <person name="Ee R."/>
            <person name="Gan H.M."/>
            <person name="Chan C.S."/>
        </authorList>
    </citation>
    <scope>NUCLEOTIDE SEQUENCE [LARGE SCALE GENOMIC DNA]</scope>
    <source>
        <strain evidence="4 5">P9</strain>
    </source>
</reference>
<evidence type="ECO:0000259" key="2">
    <source>
        <dbReference type="Pfam" id="PF25164"/>
    </source>
</evidence>
<evidence type="ECO:0000259" key="1">
    <source>
        <dbReference type="Pfam" id="PF06054"/>
    </source>
</evidence>
<dbReference type="EMBL" id="JXRP01000017">
    <property type="protein sequence ID" value="KIL45697.1"/>
    <property type="molecule type" value="Genomic_DNA"/>
</dbReference>
<dbReference type="PIRSF" id="PIRSF007487">
    <property type="entry name" value="Competence-induced_CoiA_bac"/>
    <property type="match status" value="1"/>
</dbReference>
<dbReference type="AlphaFoldDB" id="A0A0C2V9R3"/>
<gene>
    <name evidence="4" type="ORF">KP78_20460</name>
</gene>
<feature type="domain" description="Competence protein CoiA C-terminal" evidence="3">
    <location>
        <begin position="224"/>
        <end position="359"/>
    </location>
</feature>
<name>A0A0C2V9R3_9BACL</name>
<organism evidence="4 5">
    <name type="scientific">Jeotgalibacillus soli</name>
    <dbReference type="NCBI Taxonomy" id="889306"/>
    <lineage>
        <taxon>Bacteria</taxon>
        <taxon>Bacillati</taxon>
        <taxon>Bacillota</taxon>
        <taxon>Bacilli</taxon>
        <taxon>Bacillales</taxon>
        <taxon>Caryophanaceae</taxon>
        <taxon>Jeotgalibacillus</taxon>
    </lineage>
</organism>
<comment type="caution">
    <text evidence="4">The sequence shown here is derived from an EMBL/GenBank/DDBJ whole genome shotgun (WGS) entry which is preliminary data.</text>
</comment>
<dbReference type="Pfam" id="PF25166">
    <property type="entry name" value="CoiA_C"/>
    <property type="match status" value="1"/>
</dbReference>
<evidence type="ECO:0000313" key="5">
    <source>
        <dbReference type="Proteomes" id="UP000031938"/>
    </source>
</evidence>
<dbReference type="Pfam" id="PF06054">
    <property type="entry name" value="CoiA_nuc"/>
    <property type="match status" value="1"/>
</dbReference>